<keyword evidence="2" id="KW-1185">Reference proteome</keyword>
<dbReference type="AlphaFoldDB" id="A0AAD3Y909"/>
<comment type="caution">
    <text evidence="1">The sequence shown here is derived from an EMBL/GenBank/DDBJ whole genome shotgun (WGS) entry which is preliminary data.</text>
</comment>
<evidence type="ECO:0000313" key="1">
    <source>
        <dbReference type="EMBL" id="GMH31681.1"/>
    </source>
</evidence>
<dbReference type="Proteomes" id="UP001279734">
    <property type="component" value="Unassembled WGS sequence"/>
</dbReference>
<accession>A0AAD3Y909</accession>
<proteinExistence type="predicted"/>
<sequence>MAKIDHLHYARVCVEVKQDAVLPSKIFLSKCSATEVELVVNVEVEFLGKQARRGHISTLCHSQPASSLMGRNLGSRETPVPPSMDKQIGVQQNGPGFAHDLGQPDAATRYEVLDDLVPGLDQPDLGLRPMMAPCPDDRPPADAESIGFLEMVSSPSPLEAPTDQHGKAPWVLSRGLGDAAEGISKAGANPISIRPCTDAARLEALEPRAATIMVEPFFPACEVVALDAIPSSVPTDSKLGDEPAVSAYHSPQDGQFIHHDSAPALVVDLDLTPNSISHLSSKYSWILHVCGPGMIVAQVKLLE</sequence>
<name>A0AAD3Y909_NEPGR</name>
<gene>
    <name evidence="1" type="ORF">Nepgr_033525</name>
</gene>
<organism evidence="1 2">
    <name type="scientific">Nepenthes gracilis</name>
    <name type="common">Slender pitcher plant</name>
    <dbReference type="NCBI Taxonomy" id="150966"/>
    <lineage>
        <taxon>Eukaryota</taxon>
        <taxon>Viridiplantae</taxon>
        <taxon>Streptophyta</taxon>
        <taxon>Embryophyta</taxon>
        <taxon>Tracheophyta</taxon>
        <taxon>Spermatophyta</taxon>
        <taxon>Magnoliopsida</taxon>
        <taxon>eudicotyledons</taxon>
        <taxon>Gunneridae</taxon>
        <taxon>Pentapetalae</taxon>
        <taxon>Caryophyllales</taxon>
        <taxon>Nepenthaceae</taxon>
        <taxon>Nepenthes</taxon>
    </lineage>
</organism>
<dbReference type="EMBL" id="BSYO01000040">
    <property type="protein sequence ID" value="GMH31681.1"/>
    <property type="molecule type" value="Genomic_DNA"/>
</dbReference>
<reference evidence="1" key="1">
    <citation type="submission" date="2023-05" db="EMBL/GenBank/DDBJ databases">
        <title>Nepenthes gracilis genome sequencing.</title>
        <authorList>
            <person name="Fukushima K."/>
        </authorList>
    </citation>
    <scope>NUCLEOTIDE SEQUENCE</scope>
    <source>
        <strain evidence="1">SING2019-196</strain>
    </source>
</reference>
<protein>
    <submittedName>
        <fullName evidence="1">Uncharacterized protein</fullName>
    </submittedName>
</protein>
<evidence type="ECO:0000313" key="2">
    <source>
        <dbReference type="Proteomes" id="UP001279734"/>
    </source>
</evidence>